<gene>
    <name evidence="2" type="ORF">C5Y83_10980</name>
</gene>
<name>A0A2S8FPE8_9BACT</name>
<dbReference type="OrthoDB" id="333049at2"/>
<dbReference type="Pfam" id="PF05076">
    <property type="entry name" value="SUFU"/>
    <property type="match status" value="1"/>
</dbReference>
<feature type="domain" description="Suppressor of fused-like" evidence="1">
    <location>
        <begin position="206"/>
        <end position="339"/>
    </location>
</feature>
<dbReference type="RefSeq" id="WP_105329731.1">
    <property type="nucleotide sequence ID" value="NZ_PUHY01000010.1"/>
</dbReference>
<accession>A0A2S8FPE8</accession>
<reference evidence="2 3" key="1">
    <citation type="submission" date="2018-02" db="EMBL/GenBank/DDBJ databases">
        <title>Comparative genomes isolates from brazilian mangrove.</title>
        <authorList>
            <person name="Araujo J.E."/>
            <person name="Taketani R.G."/>
            <person name="Silva M.C.P."/>
            <person name="Loureco M.V."/>
            <person name="Andreote F.D."/>
        </authorList>
    </citation>
    <scope>NUCLEOTIDE SEQUENCE [LARGE SCALE GENOMIC DNA]</scope>
    <source>
        <strain evidence="2 3">Hex-1 MGV</strain>
    </source>
</reference>
<dbReference type="AlphaFoldDB" id="A0A2S8FPE8"/>
<evidence type="ECO:0000313" key="3">
    <source>
        <dbReference type="Proteomes" id="UP000238322"/>
    </source>
</evidence>
<evidence type="ECO:0000259" key="1">
    <source>
        <dbReference type="Pfam" id="PF05076"/>
    </source>
</evidence>
<comment type="caution">
    <text evidence="2">The sequence shown here is derived from an EMBL/GenBank/DDBJ whole genome shotgun (WGS) entry which is preliminary data.</text>
</comment>
<dbReference type="InterPro" id="IPR020941">
    <property type="entry name" value="SUFU-like_domain"/>
</dbReference>
<evidence type="ECO:0000313" key="2">
    <source>
        <dbReference type="EMBL" id="PQO34063.1"/>
    </source>
</evidence>
<dbReference type="Proteomes" id="UP000238322">
    <property type="component" value="Unassembled WGS sequence"/>
</dbReference>
<organism evidence="2 3">
    <name type="scientific">Blastopirellula marina</name>
    <dbReference type="NCBI Taxonomy" id="124"/>
    <lineage>
        <taxon>Bacteria</taxon>
        <taxon>Pseudomonadati</taxon>
        <taxon>Planctomycetota</taxon>
        <taxon>Planctomycetia</taxon>
        <taxon>Pirellulales</taxon>
        <taxon>Pirellulaceae</taxon>
        <taxon>Blastopirellula</taxon>
    </lineage>
</organism>
<dbReference type="EMBL" id="PUHY01000010">
    <property type="protein sequence ID" value="PQO34063.1"/>
    <property type="molecule type" value="Genomic_DNA"/>
</dbReference>
<sequence length="347" mass="38985">MSDELLLEQLNPNGNVQAVVESAGGVINFYLWSDPELEAPMKTVWVRNLAPAPDKLDVEGMQEGRPPLNPIQFCRHPEGLAAPNADDLRVIWLPEGNGAALVEREEILAIIPPWSGVDGFDGFARDQVGEGPVAWELSDDNVLIKRFRDADAYWQSWEDDSPWGSVQNQLLSQVEERFGPHEKYYAIDGGNWPPKALVRIPYEDGTLLVTLGVSLRPQPNVELSHENPEDYRRIELGVLLPHSWNDEQILAFGSNLSGNAGYPWSNYTWLGSGHSIPCSRWSDPQFSMAILSHEHPRLEKLELGPVFGDPVNLLWYLPITGSERQIAIEEGSQRLLEQLPSDRWQQA</sequence>
<protein>
    <submittedName>
        <fullName evidence="2">Suppressor of fused protein (SUFU)</fullName>
    </submittedName>
</protein>
<proteinExistence type="predicted"/>